<dbReference type="PANTHER" id="PTHR11739">
    <property type="entry name" value="CITRATE SYNTHASE"/>
    <property type="match status" value="1"/>
</dbReference>
<gene>
    <name evidence="6" type="ORF">EYC98_00650</name>
</gene>
<dbReference type="InterPro" id="IPR024176">
    <property type="entry name" value="Citrate_synthase_bac-typ"/>
</dbReference>
<evidence type="ECO:0000256" key="4">
    <source>
        <dbReference type="ARBA" id="ARBA00049288"/>
    </source>
</evidence>
<evidence type="ECO:0000256" key="2">
    <source>
        <dbReference type="ARBA" id="ARBA00010566"/>
    </source>
</evidence>
<organism evidence="6 7">
    <name type="scientific">Candidatus Litorirhabdus singularis</name>
    <dbReference type="NCBI Taxonomy" id="2518993"/>
    <lineage>
        <taxon>Bacteria</taxon>
        <taxon>Pseudomonadati</taxon>
        <taxon>Pseudomonadota</taxon>
        <taxon>Gammaproteobacteria</taxon>
        <taxon>Cellvibrionales</taxon>
        <taxon>Halieaceae</taxon>
        <taxon>Candidatus Litorirhabdus</taxon>
    </lineage>
</organism>
<dbReference type="RefSeq" id="WP_279243370.1">
    <property type="nucleotide sequence ID" value="NZ_SHNN01000001.1"/>
</dbReference>
<dbReference type="InterPro" id="IPR016142">
    <property type="entry name" value="Citrate_synth-like_lrg_a-sub"/>
</dbReference>
<comment type="caution">
    <text evidence="6">The sequence shown here is derived from an EMBL/GenBank/DDBJ whole genome shotgun (WGS) entry which is preliminary data.</text>
</comment>
<reference evidence="6" key="1">
    <citation type="submission" date="2019-02" db="EMBL/GenBank/DDBJ databases">
        <authorList>
            <person name="Li S.-H."/>
        </authorList>
    </citation>
    <scope>NUCLEOTIDE SEQUENCE</scope>
    <source>
        <strain evidence="6">IMCC14734</strain>
    </source>
</reference>
<accession>A0ABT3TD17</accession>
<comment type="pathway">
    <text evidence="1">Carbohydrate metabolism; tricarboxylic acid cycle; isocitrate from oxaloacetate: step 1/2.</text>
</comment>
<comment type="catalytic activity">
    <reaction evidence="4">
        <text>oxaloacetate + acetyl-CoA + H2O = citrate + CoA + H(+)</text>
        <dbReference type="Rhea" id="RHEA:16845"/>
        <dbReference type="ChEBI" id="CHEBI:15377"/>
        <dbReference type="ChEBI" id="CHEBI:15378"/>
        <dbReference type="ChEBI" id="CHEBI:16452"/>
        <dbReference type="ChEBI" id="CHEBI:16947"/>
        <dbReference type="ChEBI" id="CHEBI:57287"/>
        <dbReference type="ChEBI" id="CHEBI:57288"/>
        <dbReference type="EC" id="2.3.3.16"/>
    </reaction>
</comment>
<evidence type="ECO:0000256" key="3">
    <source>
        <dbReference type="ARBA" id="ARBA00022679"/>
    </source>
</evidence>
<evidence type="ECO:0000256" key="1">
    <source>
        <dbReference type="ARBA" id="ARBA00004751"/>
    </source>
</evidence>
<dbReference type="Gene3D" id="1.10.580.10">
    <property type="entry name" value="Citrate Synthase, domain 1"/>
    <property type="match status" value="1"/>
</dbReference>
<dbReference type="InterPro" id="IPR002020">
    <property type="entry name" value="Citrate_synthase"/>
</dbReference>
<dbReference type="InterPro" id="IPR036969">
    <property type="entry name" value="Citrate_synthase_sf"/>
</dbReference>
<comment type="similarity">
    <text evidence="2 5">Belongs to the citrate synthase family.</text>
</comment>
<dbReference type="SUPFAM" id="SSF48256">
    <property type="entry name" value="Citrate synthase"/>
    <property type="match status" value="1"/>
</dbReference>
<protein>
    <recommendedName>
        <fullName evidence="5">Citrate synthase</fullName>
    </recommendedName>
</protein>
<dbReference type="PRINTS" id="PR00143">
    <property type="entry name" value="CITRTSNTHASE"/>
</dbReference>
<dbReference type="Gene3D" id="1.10.230.10">
    <property type="entry name" value="Cytochrome P450-Terp, domain 2"/>
    <property type="match status" value="1"/>
</dbReference>
<evidence type="ECO:0000256" key="5">
    <source>
        <dbReference type="PIRNR" id="PIRNR001369"/>
    </source>
</evidence>
<dbReference type="PANTHER" id="PTHR11739:SF23">
    <property type="entry name" value="CITRATE SYNTHASE 2-RELATED"/>
    <property type="match status" value="1"/>
</dbReference>
<dbReference type="PIRSF" id="PIRSF001369">
    <property type="entry name" value="Citrate_synth"/>
    <property type="match status" value="1"/>
</dbReference>
<dbReference type="InterPro" id="IPR016143">
    <property type="entry name" value="Citrate_synth-like_sm_a-sub"/>
</dbReference>
<dbReference type="Proteomes" id="UP001143362">
    <property type="component" value="Unassembled WGS sequence"/>
</dbReference>
<dbReference type="Pfam" id="PF00285">
    <property type="entry name" value="Citrate_synt"/>
    <property type="match status" value="1"/>
</dbReference>
<name>A0ABT3TD17_9GAMM</name>
<keyword evidence="3 5" id="KW-0808">Transferase</keyword>
<evidence type="ECO:0000313" key="6">
    <source>
        <dbReference type="EMBL" id="MCX2979367.1"/>
    </source>
</evidence>
<sequence>MPTIDTGLEGVVVGSTAISHVEGELGRLSYRGYDIADLAERSFLQVVWLLLFDAIPSAQQEQQLAQFLAAHRSLSDNEQALLAAIPTGTHPMLMLQGMVPLLELQPRETMTLPTTSADALEGLIIAARLPLLIASYYRREQGLSWPLNSHASEPHRAFLQALHGDNPTALQVEALDTAQILQMEHSYNAGTFAGRVALSTQAPIASSISASLGTLFGKLHGGADQAALEAALAAGNPQQAATYVRECLAKGERIMGMGHREYRTVDPRAGLLKPLARRLCAGTDSANVLATLEAIEAACVEQLEKPGRPIRANVEFYKGAVFSALGIPPRYFTALFAMGRVYGYIAHALEFRPEARLIRPRAHYEGRLPNNDQAA</sequence>
<keyword evidence="7" id="KW-1185">Reference proteome</keyword>
<proteinExistence type="inferred from homology"/>
<evidence type="ECO:0000313" key="7">
    <source>
        <dbReference type="Proteomes" id="UP001143362"/>
    </source>
</evidence>
<dbReference type="EMBL" id="SHNN01000001">
    <property type="protein sequence ID" value="MCX2979367.1"/>
    <property type="molecule type" value="Genomic_DNA"/>
</dbReference>